<comment type="subcellular location">
    <subcellularLocation>
        <location evidence="1">Membrane</location>
        <topology evidence="1">Multi-pass membrane protein</topology>
    </subcellularLocation>
</comment>
<dbReference type="OrthoDB" id="1932233at2759"/>
<reference evidence="7" key="1">
    <citation type="submission" date="2021-02" db="EMBL/GenBank/DDBJ databases">
        <authorList>
            <person name="Nowell W R."/>
        </authorList>
    </citation>
    <scope>NUCLEOTIDE SEQUENCE</scope>
    <source>
        <strain evidence="7">Ploen Becks lab</strain>
    </source>
</reference>
<protein>
    <submittedName>
        <fullName evidence="7">Uncharacterized protein</fullName>
    </submittedName>
</protein>
<evidence type="ECO:0000256" key="3">
    <source>
        <dbReference type="ARBA" id="ARBA00022692"/>
    </source>
</evidence>
<dbReference type="Proteomes" id="UP000663879">
    <property type="component" value="Unassembled WGS sequence"/>
</dbReference>
<accession>A0A814HJ14</accession>
<comment type="caution">
    <text evidence="7">The sequence shown here is derived from an EMBL/GenBank/DDBJ whole genome shotgun (WGS) entry which is preliminary data.</text>
</comment>
<feature type="transmembrane region" description="Helical" evidence="6">
    <location>
        <begin position="22"/>
        <end position="43"/>
    </location>
</feature>
<proteinExistence type="inferred from homology"/>
<dbReference type="AlphaFoldDB" id="A0A814HJ14"/>
<evidence type="ECO:0000256" key="2">
    <source>
        <dbReference type="ARBA" id="ARBA00007649"/>
    </source>
</evidence>
<evidence type="ECO:0000256" key="6">
    <source>
        <dbReference type="SAM" id="Phobius"/>
    </source>
</evidence>
<evidence type="ECO:0000256" key="1">
    <source>
        <dbReference type="ARBA" id="ARBA00004141"/>
    </source>
</evidence>
<dbReference type="GO" id="GO:0005789">
    <property type="term" value="C:endoplasmic reticulum membrane"/>
    <property type="evidence" value="ECO:0007669"/>
    <property type="project" value="InterPro"/>
</dbReference>
<keyword evidence="8" id="KW-1185">Reference proteome</keyword>
<evidence type="ECO:0000313" key="8">
    <source>
        <dbReference type="Proteomes" id="UP000663879"/>
    </source>
</evidence>
<comment type="similarity">
    <text evidence="2">Belongs to the ORM family.</text>
</comment>
<sequence>MNVGVAHSEQNPNVSWLNSKGIWFTYIIFVFTMHLVLLSLPFLTTAVAWTLTNVLHNVSAFYLLHVVKGAPWETSDQGKARSYTYWEQIDDGVQFTATRKFLTTVPIVLFLMASFYTKYDPTHFFINISTLAVVLIAKLPQLHGVRIFGINKY</sequence>
<feature type="transmembrane region" description="Helical" evidence="6">
    <location>
        <begin position="123"/>
        <end position="140"/>
    </location>
</feature>
<keyword evidence="3 6" id="KW-0812">Transmembrane</keyword>
<evidence type="ECO:0000256" key="5">
    <source>
        <dbReference type="ARBA" id="ARBA00023136"/>
    </source>
</evidence>
<organism evidence="7 8">
    <name type="scientific">Brachionus calyciflorus</name>
    <dbReference type="NCBI Taxonomy" id="104777"/>
    <lineage>
        <taxon>Eukaryota</taxon>
        <taxon>Metazoa</taxon>
        <taxon>Spiralia</taxon>
        <taxon>Gnathifera</taxon>
        <taxon>Rotifera</taxon>
        <taxon>Eurotatoria</taxon>
        <taxon>Monogononta</taxon>
        <taxon>Pseudotrocha</taxon>
        <taxon>Ploima</taxon>
        <taxon>Brachionidae</taxon>
        <taxon>Brachionus</taxon>
    </lineage>
</organism>
<keyword evidence="4 6" id="KW-1133">Transmembrane helix</keyword>
<dbReference type="PANTHER" id="PTHR12665">
    <property type="entry name" value="ORMDL PROTEINS"/>
    <property type="match status" value="1"/>
</dbReference>
<gene>
    <name evidence="7" type="ORF">OXX778_LOCUS16882</name>
</gene>
<keyword evidence="5 6" id="KW-0472">Membrane</keyword>
<dbReference type="InterPro" id="IPR007203">
    <property type="entry name" value="ORMDL"/>
</dbReference>
<name>A0A814HJ14_9BILA</name>
<feature type="transmembrane region" description="Helical" evidence="6">
    <location>
        <begin position="101"/>
        <end position="117"/>
    </location>
</feature>
<dbReference type="EMBL" id="CAJNOC010004134">
    <property type="protein sequence ID" value="CAF1010839.1"/>
    <property type="molecule type" value="Genomic_DNA"/>
</dbReference>
<dbReference type="GO" id="GO:2000303">
    <property type="term" value="P:regulation of ceramide biosynthetic process"/>
    <property type="evidence" value="ECO:0007669"/>
    <property type="project" value="UniProtKB-ARBA"/>
</dbReference>
<evidence type="ECO:0000256" key="4">
    <source>
        <dbReference type="ARBA" id="ARBA00022989"/>
    </source>
</evidence>
<dbReference type="PIRSF" id="PIRSF018147">
    <property type="entry name" value="ORMDL"/>
    <property type="match status" value="1"/>
</dbReference>
<dbReference type="Pfam" id="PF04061">
    <property type="entry name" value="ORMDL"/>
    <property type="match status" value="1"/>
</dbReference>
<evidence type="ECO:0000313" key="7">
    <source>
        <dbReference type="EMBL" id="CAF1010839.1"/>
    </source>
</evidence>